<dbReference type="GO" id="GO:0016787">
    <property type="term" value="F:hydrolase activity"/>
    <property type="evidence" value="ECO:0007669"/>
    <property type="project" value="UniProtKB-KW"/>
</dbReference>
<keyword evidence="4" id="KW-1185">Reference proteome</keyword>
<dbReference type="InterPro" id="IPR012338">
    <property type="entry name" value="Beta-lactam/transpept-like"/>
</dbReference>
<keyword evidence="3" id="KW-0378">Hydrolase</keyword>
<evidence type="ECO:0000313" key="3">
    <source>
        <dbReference type="EMBL" id="MDL5159339.1"/>
    </source>
</evidence>
<evidence type="ECO:0000313" key="4">
    <source>
        <dbReference type="Proteomes" id="UP001231924"/>
    </source>
</evidence>
<evidence type="ECO:0000259" key="2">
    <source>
        <dbReference type="Pfam" id="PF13354"/>
    </source>
</evidence>
<protein>
    <submittedName>
        <fullName evidence="3">Serine hydrolase</fullName>
    </submittedName>
</protein>
<gene>
    <name evidence="3" type="ORF">QRT03_25455</name>
</gene>
<evidence type="ECO:0000256" key="1">
    <source>
        <dbReference type="SAM" id="SignalP"/>
    </source>
</evidence>
<reference evidence="3 4" key="1">
    <citation type="submission" date="2023-06" db="EMBL/GenBank/DDBJ databases">
        <title>Actinomycetospora Odt1-22.</title>
        <authorList>
            <person name="Supong K."/>
        </authorList>
    </citation>
    <scope>NUCLEOTIDE SEQUENCE [LARGE SCALE GENOMIC DNA]</scope>
    <source>
        <strain evidence="3 4">Odt1-22</strain>
    </source>
</reference>
<name>A0ABT7MF98_9PSEU</name>
<dbReference type="RefSeq" id="WP_286055924.1">
    <property type="nucleotide sequence ID" value="NZ_JASVWF010000007.1"/>
</dbReference>
<dbReference type="Proteomes" id="UP001231924">
    <property type="component" value="Unassembled WGS sequence"/>
</dbReference>
<dbReference type="SUPFAM" id="SSF56601">
    <property type="entry name" value="beta-lactamase/transpeptidase-like"/>
    <property type="match status" value="1"/>
</dbReference>
<dbReference type="InterPro" id="IPR045155">
    <property type="entry name" value="Beta-lactam_cat"/>
</dbReference>
<dbReference type="Pfam" id="PF13354">
    <property type="entry name" value="Beta-lactamase2"/>
    <property type="match status" value="1"/>
</dbReference>
<sequence length="361" mass="37606">MTTALGLRLAVVVLLFLTAAGCAGRAPDPCPPPDVGTVPGWAGHLRAHPDDVAYLFDDGRGRRVEHRADAVQAMASAGKVLLIVAYAREVALGHVRADEPVAVGAWERWLVAGNEEAHARALDGLGITRTGTRAADPGRTVTLDQIANQVSIWSDDAGPDLLRARLGDAAVRDAGRAVGWTDPELPSTTGFLVSLYTPELVPPATDRPARRTAEWELARRYATDPAFRADVDTRPAPGVPESVWADGGPGGTARQLAALWTAIGHATFPGADRARAITEQGPSTVPGLIARGVKGGLLSGIVTRGTEIRRDDGTVAVGVLLVRGLDAADTQRLVADSRAFDDAVAGLADDPAVLTAGPCPP</sequence>
<proteinExistence type="predicted"/>
<dbReference type="Gene3D" id="3.40.710.10">
    <property type="entry name" value="DD-peptidase/beta-lactamase superfamily"/>
    <property type="match status" value="1"/>
</dbReference>
<feature type="signal peptide" evidence="1">
    <location>
        <begin position="1"/>
        <end position="25"/>
    </location>
</feature>
<accession>A0ABT7MF98</accession>
<feature type="chain" id="PRO_5046351721" evidence="1">
    <location>
        <begin position="26"/>
        <end position="361"/>
    </location>
</feature>
<comment type="caution">
    <text evidence="3">The sequence shown here is derived from an EMBL/GenBank/DDBJ whole genome shotgun (WGS) entry which is preliminary data.</text>
</comment>
<dbReference type="EMBL" id="JASVWF010000007">
    <property type="protein sequence ID" value="MDL5159339.1"/>
    <property type="molecule type" value="Genomic_DNA"/>
</dbReference>
<feature type="domain" description="Beta-lactamase class A catalytic" evidence="2">
    <location>
        <begin position="57"/>
        <end position="187"/>
    </location>
</feature>
<organism evidence="3 4">
    <name type="scientific">Actinomycetospora termitidis</name>
    <dbReference type="NCBI Taxonomy" id="3053470"/>
    <lineage>
        <taxon>Bacteria</taxon>
        <taxon>Bacillati</taxon>
        <taxon>Actinomycetota</taxon>
        <taxon>Actinomycetes</taxon>
        <taxon>Pseudonocardiales</taxon>
        <taxon>Pseudonocardiaceae</taxon>
        <taxon>Actinomycetospora</taxon>
    </lineage>
</organism>
<keyword evidence="1" id="KW-0732">Signal</keyword>